<evidence type="ECO:0000259" key="22">
    <source>
        <dbReference type="PROSITE" id="PS50839"/>
    </source>
</evidence>
<dbReference type="PROSITE" id="PS50110">
    <property type="entry name" value="RESPONSE_REGULATORY"/>
    <property type="match status" value="2"/>
</dbReference>
<dbReference type="PANTHER" id="PTHR45339:SF1">
    <property type="entry name" value="HYBRID SIGNAL TRANSDUCTION HISTIDINE KINASE J"/>
    <property type="match status" value="1"/>
</dbReference>
<dbReference type="PROSITE" id="PS50839">
    <property type="entry name" value="CHASE"/>
    <property type="match status" value="1"/>
</dbReference>
<dbReference type="InterPro" id="IPR011006">
    <property type="entry name" value="CheY-like_superfamily"/>
</dbReference>
<feature type="domain" description="HPt" evidence="23">
    <location>
        <begin position="917"/>
        <end position="1019"/>
    </location>
</feature>
<dbReference type="Proteomes" id="UP000484015">
    <property type="component" value="Unassembled WGS sequence"/>
</dbReference>
<dbReference type="InterPro" id="IPR036641">
    <property type="entry name" value="HPT_dom_sf"/>
</dbReference>
<keyword evidence="8" id="KW-0547">Nucleotide-binding</keyword>
<dbReference type="Pfam" id="PF03924">
    <property type="entry name" value="CHASE"/>
    <property type="match status" value="1"/>
</dbReference>
<evidence type="ECO:0000313" key="25">
    <source>
        <dbReference type="Proteomes" id="UP000484015"/>
    </source>
</evidence>
<feature type="compositionally biased region" description="Polar residues" evidence="18">
    <location>
        <begin position="201"/>
        <end position="212"/>
    </location>
</feature>
<dbReference type="InterPro" id="IPR003594">
    <property type="entry name" value="HATPase_dom"/>
</dbReference>
<accession>A0A6L6Q197</accession>
<dbReference type="InterPro" id="IPR036890">
    <property type="entry name" value="HATPase_C_sf"/>
</dbReference>
<dbReference type="Gene3D" id="3.30.565.10">
    <property type="entry name" value="Histidine kinase-like ATPase, C-terminal domain"/>
    <property type="match status" value="1"/>
</dbReference>
<feature type="domain" description="CHASE" evidence="22">
    <location>
        <begin position="115"/>
        <end position="246"/>
    </location>
</feature>
<evidence type="ECO:0000256" key="4">
    <source>
        <dbReference type="ARBA" id="ARBA00022475"/>
    </source>
</evidence>
<keyword evidence="12" id="KW-0843">Virulence</keyword>
<dbReference type="EMBL" id="WNLA01000007">
    <property type="protein sequence ID" value="MTW03008.1"/>
    <property type="molecule type" value="Genomic_DNA"/>
</dbReference>
<evidence type="ECO:0000259" key="23">
    <source>
        <dbReference type="PROSITE" id="PS50894"/>
    </source>
</evidence>
<sequence>MWTTMMDRRPSKDFWLTVVSASLMLALIWAAVWRIDGSERERFLQDQRAAVQSKVGGIRAELEKTLNQRLHLVRGLAAFARSQPKIDRQAFEVYARELLGSQAGIMSLQLAPGGVISYLYPLAGNEGAQGHDLLRDQRARSVILEMLETREFRLAGPMPLRQGGVGLIGRMPIYTSTAAAAAAAFQEGELASEHRPGTATAMAQQAGRTGLSSPVPPSAAAGEHFWGFATVLINWTDLLRDTGLSDAVADVEWALRGKDGKGAQGDVIAGDPALFGPAQPGPDSVLATVSLPAGYWQLAGRPAGGWSATWPGRSMLYAGAALLSVLVLVITWMQLKYRRALELARAAEQAARWAAEAASQAKSDFLANVSHEVRTPINAVIGFTQLALRASPEPKVKSYLQKVQGSTYILLNLINDILDLSKIEANRLELERVPFNLEDVFSNIANVIALQASQKGLELAFHLDPAIPGTLIGDPLRLGQALANLVVNAVKFTEQGEVVVTAELAGPVGPDTVAVRFHVRDTGIGIPHDKLEKLFTPFTQADSSITRRFGGTGLGLSITKELVGRMGGQMGVASEPGAGSTFSFTLCLAYGDSRRAAFCPLLEGRGLRVLVVDDNLSAREILSETLRGVARTVVAAESGEEALALLGDAASPAPYDVILLDWRMPGLDGLETGRRIAARYAGSVQPTLLMVSAYDGEAVRQEAESAGIRRFLTKPVNPSALLDTVLELIGQHDLAPGLDDGGFEQRMARWQRALNGRTVMVAEDNRVNQEVLQGLLEQVGVSVVLAQHGEDALEKLYRMPVDAVLMDLQMPRLDGLQATAIIRQDAAWRRLPIIAMTAHAQASDRERCLAVGMNAHLTKPIDPEQLYRTLEEWLPAQIALDAAPPATTTGVADQGPELPATLPGIDIAAALKVVAGNRANFVRIARRFTADFMGVADALMRHAAIGEWGEASRLAHALKGAAGNSGALAVFHAAAALERLCAQIAEDGGENSVQESGAAALVERIRTGMAEVQDSVAQLEVDRTMPENSGAVALHPAAQDGGFAALLDDAAQRLKTRRLVTEEQIATMRALCSADARPALETFIQALDRFDYREAETALAQVRSQTASCST</sequence>
<dbReference type="Pfam" id="PF00072">
    <property type="entry name" value="Response_reg"/>
    <property type="match status" value="2"/>
</dbReference>
<feature type="domain" description="Histidine kinase" evidence="20">
    <location>
        <begin position="368"/>
        <end position="590"/>
    </location>
</feature>
<dbReference type="FunFam" id="3.30.565.10:FF:000010">
    <property type="entry name" value="Sensor histidine kinase RcsC"/>
    <property type="match status" value="1"/>
</dbReference>
<dbReference type="PROSITE" id="PS50894">
    <property type="entry name" value="HPT"/>
    <property type="match status" value="1"/>
</dbReference>
<dbReference type="SMART" id="SM01079">
    <property type="entry name" value="CHASE"/>
    <property type="match status" value="1"/>
</dbReference>
<dbReference type="SUPFAM" id="SSF52172">
    <property type="entry name" value="CheY-like"/>
    <property type="match status" value="2"/>
</dbReference>
<feature type="region of interest" description="Disordered" evidence="18">
    <location>
        <begin position="196"/>
        <end position="215"/>
    </location>
</feature>
<evidence type="ECO:0000256" key="13">
    <source>
        <dbReference type="ARBA" id="ARBA00023136"/>
    </source>
</evidence>
<dbReference type="InterPro" id="IPR005467">
    <property type="entry name" value="His_kinase_dom"/>
</dbReference>
<dbReference type="Gene3D" id="1.20.120.160">
    <property type="entry name" value="HPT domain"/>
    <property type="match status" value="1"/>
</dbReference>
<evidence type="ECO:0000256" key="17">
    <source>
        <dbReference type="PROSITE-ProRule" id="PRU00169"/>
    </source>
</evidence>
<dbReference type="PROSITE" id="PS50109">
    <property type="entry name" value="HIS_KIN"/>
    <property type="match status" value="1"/>
</dbReference>
<dbReference type="PANTHER" id="PTHR45339">
    <property type="entry name" value="HYBRID SIGNAL TRANSDUCTION HISTIDINE KINASE J"/>
    <property type="match status" value="1"/>
</dbReference>
<organism evidence="24 25">
    <name type="scientific">Pseudoduganella ginsengisoli</name>
    <dbReference type="NCBI Taxonomy" id="1462440"/>
    <lineage>
        <taxon>Bacteria</taxon>
        <taxon>Pseudomonadati</taxon>
        <taxon>Pseudomonadota</taxon>
        <taxon>Betaproteobacteria</taxon>
        <taxon>Burkholderiales</taxon>
        <taxon>Oxalobacteraceae</taxon>
        <taxon>Telluria group</taxon>
        <taxon>Pseudoduganella</taxon>
    </lineage>
</organism>
<comment type="caution">
    <text evidence="24">The sequence shown here is derived from an EMBL/GenBank/DDBJ whole genome shotgun (WGS) entry which is preliminary data.</text>
</comment>
<dbReference type="CDD" id="cd17546">
    <property type="entry name" value="REC_hyHK_CKI1_RcsC-like"/>
    <property type="match status" value="2"/>
</dbReference>
<evidence type="ECO:0000256" key="11">
    <source>
        <dbReference type="ARBA" id="ARBA00023012"/>
    </source>
</evidence>
<evidence type="ECO:0000256" key="3">
    <source>
        <dbReference type="ARBA" id="ARBA00012438"/>
    </source>
</evidence>
<evidence type="ECO:0000256" key="12">
    <source>
        <dbReference type="ARBA" id="ARBA00023026"/>
    </source>
</evidence>
<dbReference type="EC" id="2.7.13.3" evidence="3"/>
<dbReference type="SMART" id="SM00448">
    <property type="entry name" value="REC"/>
    <property type="match status" value="2"/>
</dbReference>
<evidence type="ECO:0000256" key="18">
    <source>
        <dbReference type="SAM" id="MobiDB-lite"/>
    </source>
</evidence>
<dbReference type="GO" id="GO:0005886">
    <property type="term" value="C:plasma membrane"/>
    <property type="evidence" value="ECO:0007669"/>
    <property type="project" value="UniProtKB-SubCell"/>
</dbReference>
<dbReference type="SMART" id="SM00387">
    <property type="entry name" value="HATPase_c"/>
    <property type="match status" value="1"/>
</dbReference>
<dbReference type="GO" id="GO:0000155">
    <property type="term" value="F:phosphorelay sensor kinase activity"/>
    <property type="evidence" value="ECO:0007669"/>
    <property type="project" value="InterPro"/>
</dbReference>
<keyword evidence="9" id="KW-0067">ATP-binding</keyword>
<feature type="modified residue" description="4-aspartylphosphate" evidence="17">
    <location>
        <position position="807"/>
    </location>
</feature>
<dbReference type="InterPro" id="IPR001789">
    <property type="entry name" value="Sig_transdc_resp-reg_receiver"/>
</dbReference>
<dbReference type="InterPro" id="IPR006189">
    <property type="entry name" value="CHASE_dom"/>
</dbReference>
<dbReference type="Gene3D" id="3.40.50.2300">
    <property type="match status" value="2"/>
</dbReference>
<dbReference type="SUPFAM" id="SSF47384">
    <property type="entry name" value="Homodimeric domain of signal transducing histidine kinase"/>
    <property type="match status" value="1"/>
</dbReference>
<evidence type="ECO:0000259" key="20">
    <source>
        <dbReference type="PROSITE" id="PS50109"/>
    </source>
</evidence>
<keyword evidence="11" id="KW-0902">Two-component regulatory system</keyword>
<feature type="transmembrane region" description="Helical" evidence="19">
    <location>
        <begin position="315"/>
        <end position="335"/>
    </location>
</feature>
<dbReference type="Pfam" id="PF00512">
    <property type="entry name" value="HisKA"/>
    <property type="match status" value="1"/>
</dbReference>
<dbReference type="CDD" id="cd16922">
    <property type="entry name" value="HATPase_EvgS-ArcB-TorS-like"/>
    <property type="match status" value="1"/>
</dbReference>
<dbReference type="InterPro" id="IPR003661">
    <property type="entry name" value="HisK_dim/P_dom"/>
</dbReference>
<dbReference type="PRINTS" id="PR00344">
    <property type="entry name" value="BCTRLSENSOR"/>
</dbReference>
<dbReference type="InterPro" id="IPR008207">
    <property type="entry name" value="Sig_transdc_His_kin_Hpt_dom"/>
</dbReference>
<dbReference type="GO" id="GO:0005524">
    <property type="term" value="F:ATP binding"/>
    <property type="evidence" value="ECO:0007669"/>
    <property type="project" value="UniProtKB-KW"/>
</dbReference>
<evidence type="ECO:0000256" key="9">
    <source>
        <dbReference type="ARBA" id="ARBA00022840"/>
    </source>
</evidence>
<evidence type="ECO:0000313" key="24">
    <source>
        <dbReference type="EMBL" id="MTW03008.1"/>
    </source>
</evidence>
<dbReference type="SUPFAM" id="SSF55874">
    <property type="entry name" value="ATPase domain of HSP90 chaperone/DNA topoisomerase II/histidine kinase"/>
    <property type="match status" value="1"/>
</dbReference>
<evidence type="ECO:0000256" key="14">
    <source>
        <dbReference type="ARBA" id="ARBA00058004"/>
    </source>
</evidence>
<evidence type="ECO:0000256" key="6">
    <source>
        <dbReference type="ARBA" id="ARBA00022692"/>
    </source>
</evidence>
<keyword evidence="25" id="KW-1185">Reference proteome</keyword>
<feature type="domain" description="Response regulatory" evidence="21">
    <location>
        <begin position="758"/>
        <end position="874"/>
    </location>
</feature>
<dbReference type="InterPro" id="IPR036097">
    <property type="entry name" value="HisK_dim/P_sf"/>
</dbReference>
<evidence type="ECO:0000256" key="7">
    <source>
        <dbReference type="ARBA" id="ARBA00022729"/>
    </source>
</evidence>
<comment type="subcellular location">
    <subcellularLocation>
        <location evidence="2">Cell membrane</location>
        <topology evidence="2">Multi-pass membrane protein</topology>
    </subcellularLocation>
</comment>
<keyword evidence="5 17" id="KW-0597">Phosphoprotein</keyword>
<keyword evidence="6 19" id="KW-0812">Transmembrane</keyword>
<dbReference type="SUPFAM" id="SSF47226">
    <property type="entry name" value="Histidine-containing phosphotransfer domain, HPT domain"/>
    <property type="match status" value="1"/>
</dbReference>
<dbReference type="Gene3D" id="1.10.287.130">
    <property type="match status" value="1"/>
</dbReference>
<evidence type="ECO:0000256" key="5">
    <source>
        <dbReference type="ARBA" id="ARBA00022553"/>
    </source>
</evidence>
<name>A0A6L6Q197_9BURK</name>
<evidence type="ECO:0000256" key="8">
    <source>
        <dbReference type="ARBA" id="ARBA00022741"/>
    </source>
</evidence>
<evidence type="ECO:0000256" key="1">
    <source>
        <dbReference type="ARBA" id="ARBA00000085"/>
    </source>
</evidence>
<dbReference type="SMART" id="SM00388">
    <property type="entry name" value="HisKA"/>
    <property type="match status" value="1"/>
</dbReference>
<dbReference type="Pfam" id="PF01627">
    <property type="entry name" value="Hpt"/>
    <property type="match status" value="1"/>
</dbReference>
<dbReference type="InterPro" id="IPR004358">
    <property type="entry name" value="Sig_transdc_His_kin-like_C"/>
</dbReference>
<feature type="modified residue" description="Phosphohistidine" evidence="16">
    <location>
        <position position="956"/>
    </location>
</feature>
<dbReference type="CDD" id="cd00082">
    <property type="entry name" value="HisKA"/>
    <property type="match status" value="1"/>
</dbReference>
<evidence type="ECO:0000256" key="15">
    <source>
        <dbReference type="ARBA" id="ARBA00070152"/>
    </source>
</evidence>
<evidence type="ECO:0000256" key="19">
    <source>
        <dbReference type="SAM" id="Phobius"/>
    </source>
</evidence>
<keyword evidence="10 19" id="KW-1133">Transmembrane helix</keyword>
<dbReference type="OrthoDB" id="5519028at2"/>
<keyword evidence="7" id="KW-0732">Signal</keyword>
<evidence type="ECO:0000256" key="16">
    <source>
        <dbReference type="PROSITE-ProRule" id="PRU00110"/>
    </source>
</evidence>
<feature type="domain" description="Response regulatory" evidence="21">
    <location>
        <begin position="608"/>
        <end position="729"/>
    </location>
</feature>
<proteinExistence type="predicted"/>
<dbReference type="AlphaFoldDB" id="A0A6L6Q197"/>
<evidence type="ECO:0000256" key="2">
    <source>
        <dbReference type="ARBA" id="ARBA00004651"/>
    </source>
</evidence>
<dbReference type="Pfam" id="PF02518">
    <property type="entry name" value="HATPase_c"/>
    <property type="match status" value="1"/>
</dbReference>
<evidence type="ECO:0000256" key="10">
    <source>
        <dbReference type="ARBA" id="ARBA00022989"/>
    </source>
</evidence>
<keyword evidence="13 19" id="KW-0472">Membrane</keyword>
<evidence type="ECO:0000259" key="21">
    <source>
        <dbReference type="PROSITE" id="PS50110"/>
    </source>
</evidence>
<reference evidence="24 25" key="1">
    <citation type="submission" date="2019-11" db="EMBL/GenBank/DDBJ databases">
        <title>Type strains purchased from KCTC, JCM and DSMZ.</title>
        <authorList>
            <person name="Lu H."/>
        </authorList>
    </citation>
    <scope>NUCLEOTIDE SEQUENCE [LARGE SCALE GENOMIC DNA]</scope>
    <source>
        <strain evidence="24 25">KCTC 42409</strain>
    </source>
</reference>
<comment type="catalytic activity">
    <reaction evidence="1">
        <text>ATP + protein L-histidine = ADP + protein N-phospho-L-histidine.</text>
        <dbReference type="EC" id="2.7.13.3"/>
    </reaction>
</comment>
<protein>
    <recommendedName>
        <fullName evidence="15">Virulence sensor protein BvgS</fullName>
        <ecNumber evidence="3">2.7.13.3</ecNumber>
    </recommendedName>
</protein>
<gene>
    <name evidence="24" type="ORF">GM668_13030</name>
</gene>
<feature type="modified residue" description="4-aspartylphosphate" evidence="17">
    <location>
        <position position="661"/>
    </location>
</feature>
<comment type="function">
    <text evidence="14">Member of the two-component regulatory system BvgS/BvgA. Phosphorylates BvgA via a four-step phosphorelay in response to environmental signals.</text>
</comment>
<keyword evidence="4" id="KW-1003">Cell membrane</keyword>